<organism evidence="7 8">
    <name type="scientific">Malus domestica</name>
    <name type="common">Apple</name>
    <name type="synonym">Pyrus malus</name>
    <dbReference type="NCBI Taxonomy" id="3750"/>
    <lineage>
        <taxon>Eukaryota</taxon>
        <taxon>Viridiplantae</taxon>
        <taxon>Streptophyta</taxon>
        <taxon>Embryophyta</taxon>
        <taxon>Tracheophyta</taxon>
        <taxon>Spermatophyta</taxon>
        <taxon>Magnoliopsida</taxon>
        <taxon>eudicotyledons</taxon>
        <taxon>Gunneridae</taxon>
        <taxon>Pentapetalae</taxon>
        <taxon>rosids</taxon>
        <taxon>fabids</taxon>
        <taxon>Rosales</taxon>
        <taxon>Rosaceae</taxon>
        <taxon>Amygdaloideae</taxon>
        <taxon>Maleae</taxon>
        <taxon>Malus</taxon>
    </lineage>
</organism>
<dbReference type="InterPro" id="IPR035595">
    <property type="entry name" value="UDP_glycos_trans_CS"/>
</dbReference>
<dbReference type="InterPro" id="IPR002213">
    <property type="entry name" value="UDP_glucos_trans"/>
</dbReference>
<keyword evidence="2 4" id="KW-0328">Glycosyltransferase</keyword>
<evidence type="ECO:0000313" key="8">
    <source>
        <dbReference type="Proteomes" id="UP000290289"/>
    </source>
</evidence>
<dbReference type="Pfam" id="PF00201">
    <property type="entry name" value="UDPGT"/>
    <property type="match status" value="1"/>
</dbReference>
<evidence type="ECO:0000256" key="1">
    <source>
        <dbReference type="ARBA" id="ARBA00009995"/>
    </source>
</evidence>
<dbReference type="Gene3D" id="3.40.50.2000">
    <property type="entry name" value="Glycogen Phosphorylase B"/>
    <property type="match status" value="3"/>
</dbReference>
<evidence type="ECO:0000256" key="6">
    <source>
        <dbReference type="SAM" id="MobiDB-lite"/>
    </source>
</evidence>
<dbReference type="PROSITE" id="PS00375">
    <property type="entry name" value="UDPGT"/>
    <property type="match status" value="1"/>
</dbReference>
<comment type="similarity">
    <text evidence="1 4">Belongs to the UDP-glycosyltransferase family.</text>
</comment>
<feature type="compositionally biased region" description="Pro residues" evidence="6">
    <location>
        <begin position="70"/>
        <end position="79"/>
    </location>
</feature>
<feature type="compositionally biased region" description="Pro residues" evidence="6">
    <location>
        <begin position="254"/>
        <end position="284"/>
    </location>
</feature>
<gene>
    <name evidence="7" type="ORF">DVH24_009703</name>
</gene>
<dbReference type="SUPFAM" id="SSF53756">
    <property type="entry name" value="UDP-Glycosyltransferase/glycogen phosphorylase"/>
    <property type="match status" value="1"/>
</dbReference>
<evidence type="ECO:0000256" key="4">
    <source>
        <dbReference type="RuleBase" id="RU003718"/>
    </source>
</evidence>
<dbReference type="PANTHER" id="PTHR48047">
    <property type="entry name" value="GLYCOSYLTRANSFERASE"/>
    <property type="match status" value="1"/>
</dbReference>
<name>A0A498JUJ8_MALDO</name>
<dbReference type="AlphaFoldDB" id="A0A498JUJ8"/>
<feature type="region of interest" description="Disordered" evidence="6">
    <location>
        <begin position="62"/>
        <end position="84"/>
    </location>
</feature>
<comment type="caution">
    <text evidence="7">The sequence shown here is derived from an EMBL/GenBank/DDBJ whole genome shotgun (WGS) entry which is preliminary data.</text>
</comment>
<protein>
    <recommendedName>
        <fullName evidence="5">Glycosyltransferase</fullName>
        <ecNumber evidence="5">2.4.1.-</ecNumber>
    </recommendedName>
</protein>
<proteinExistence type="inferred from homology"/>
<reference evidence="7 8" key="1">
    <citation type="submission" date="2018-10" db="EMBL/GenBank/DDBJ databases">
        <title>A high-quality apple genome assembly.</title>
        <authorList>
            <person name="Hu J."/>
        </authorList>
    </citation>
    <scope>NUCLEOTIDE SEQUENCE [LARGE SCALE GENOMIC DNA]</scope>
    <source>
        <strain evidence="8">cv. HFTH1</strain>
        <tissue evidence="7">Young leaf</tissue>
    </source>
</reference>
<feature type="region of interest" description="Disordered" evidence="6">
    <location>
        <begin position="181"/>
        <end position="290"/>
    </location>
</feature>
<keyword evidence="3 4" id="KW-0808">Transferase</keyword>
<evidence type="ECO:0000256" key="3">
    <source>
        <dbReference type="ARBA" id="ARBA00022679"/>
    </source>
</evidence>
<feature type="compositionally biased region" description="Pro residues" evidence="6">
    <location>
        <begin position="197"/>
        <end position="209"/>
    </location>
</feature>
<dbReference type="GO" id="GO:0035251">
    <property type="term" value="F:UDP-glucosyltransferase activity"/>
    <property type="evidence" value="ECO:0007669"/>
    <property type="project" value="TreeGrafter"/>
</dbReference>
<dbReference type="PANTHER" id="PTHR48047:SF131">
    <property type="entry name" value="GLYCOSYLTRANSFERASE"/>
    <property type="match status" value="1"/>
</dbReference>
<keyword evidence="8" id="KW-1185">Reference proteome</keyword>
<dbReference type="EC" id="2.4.1.-" evidence="5"/>
<dbReference type="CDD" id="cd03784">
    <property type="entry name" value="GT1_Gtf-like"/>
    <property type="match status" value="1"/>
</dbReference>
<dbReference type="FunFam" id="3.40.50.2000:FF:000060">
    <property type="entry name" value="Glycosyltransferase"/>
    <property type="match status" value="1"/>
</dbReference>
<evidence type="ECO:0000256" key="5">
    <source>
        <dbReference type="RuleBase" id="RU362057"/>
    </source>
</evidence>
<feature type="region of interest" description="Disordered" evidence="6">
    <location>
        <begin position="405"/>
        <end position="440"/>
    </location>
</feature>
<dbReference type="EMBL" id="RDQH01000332">
    <property type="protein sequence ID" value="RXH96861.1"/>
    <property type="molecule type" value="Genomic_DNA"/>
</dbReference>
<evidence type="ECO:0000313" key="7">
    <source>
        <dbReference type="EMBL" id="RXH96861.1"/>
    </source>
</evidence>
<sequence length="583" mass="62675">MANEIWIVPFFGQGHLFPLMELCKQIASRDFKSVFVISSNFSSSVPSSLRQHPLVQIAEIPESIPSSDPSTPPQPTPPPLHRHHDQHNQMAIGLEKLLSTRCQGSDSAPPVCAVLDVMMGWTAEVFKKFEIPTVAFFTSGACSAAMEYAMWKAQPLDIKSDETRLLDGLPEEMALTLSDVKRQSRGPPPHGHGGGPPTGPGAGFPPPPGHGGGSLTGPAAGFPPQPSQGVGGFPPFGPNAGMPLPGQDAVGFPPFGPGHGMPPPDPPLNGPGPGRRGPPQPGGKPPWTEDADRSIALMINTCDDLERPFLKYIADQIGKPVWGVGPLLPEQYWKSAGSILHDREFRTSTRRSNITEDEVVEWLDSKPSGSVLYVSFGSEVGPTVEEYKVLAEALESSTQPFIWVVQSGSGRPPGPPRGGSDRPQGLSRASSEGEEGYYPHGMEARVGKRGLIIHGWAPQLLILSHPSTGGFLSHCGWNSTVEAIGRGVPILAWPIRGDQHHDAKLVANFLKVGYHIPIPPDEKILIKKEDIVKGIEMLISDEDMKRRALELSEKFEHGFPTSSVAALDAFRDFVAQKPKAASS</sequence>
<dbReference type="Proteomes" id="UP000290289">
    <property type="component" value="Chromosome 6"/>
</dbReference>
<accession>A0A498JUJ8</accession>
<evidence type="ECO:0000256" key="2">
    <source>
        <dbReference type="ARBA" id="ARBA00022676"/>
    </source>
</evidence>